<evidence type="ECO:0000259" key="2">
    <source>
        <dbReference type="PROSITE" id="PS51371"/>
    </source>
</evidence>
<dbReference type="PhylomeDB" id="A0A060T5R3"/>
<name>A0A060T5R3_BLAAD</name>
<protein>
    <submittedName>
        <fullName evidence="3">ARAD1B13816p</fullName>
    </submittedName>
</protein>
<dbReference type="EMBL" id="HG937692">
    <property type="protein sequence ID" value="CDP36475.1"/>
    <property type="molecule type" value="Genomic_DNA"/>
</dbReference>
<feature type="domain" description="CBS" evidence="2">
    <location>
        <begin position="12"/>
        <end position="69"/>
    </location>
</feature>
<evidence type="ECO:0000313" key="3">
    <source>
        <dbReference type="EMBL" id="CDP36475.1"/>
    </source>
</evidence>
<reference evidence="3" key="2">
    <citation type="submission" date="2014-06" db="EMBL/GenBank/DDBJ databases">
        <title>The complete genome of Blastobotrys (Arxula) adeninivorans LS3 - a yeast of biotechnological interest.</title>
        <authorList>
            <person name="Kunze G."/>
            <person name="Gaillardin C."/>
            <person name="Czernicka M."/>
            <person name="Durrens P."/>
            <person name="Martin T."/>
            <person name="Boer E."/>
            <person name="Gabaldon T."/>
            <person name="Cruz J."/>
            <person name="Talla E."/>
            <person name="Marck C."/>
            <person name="Goffeau A."/>
            <person name="Barbe V."/>
            <person name="Baret P."/>
            <person name="Baronian K."/>
            <person name="Beier S."/>
            <person name="Bleykasten C."/>
            <person name="Bode R."/>
            <person name="Casaregola S."/>
            <person name="Despons L."/>
            <person name="Fairhead C."/>
            <person name="Giersberg M."/>
            <person name="Gierski P."/>
            <person name="Hahnel U."/>
            <person name="Hartmann A."/>
            <person name="Jankowska D."/>
            <person name="Jubin C."/>
            <person name="Jung P."/>
            <person name="Lafontaine I."/>
            <person name="Leh-Louis V."/>
            <person name="Lemaire M."/>
            <person name="Marcet-Houben M."/>
            <person name="Mascher M."/>
            <person name="Morel G."/>
            <person name="Richard G.-F."/>
            <person name="Riechen J."/>
            <person name="Sacerdot C."/>
            <person name="Sarkar A."/>
            <person name="Savel G."/>
            <person name="Schacherer J."/>
            <person name="Sherman D."/>
            <person name="Straub M.-L."/>
            <person name="Stein N."/>
            <person name="Thierry A."/>
            <person name="Trautwein-Schult A."/>
            <person name="Westhof E."/>
            <person name="Worch S."/>
            <person name="Dujon B."/>
            <person name="Souciet J.-L."/>
            <person name="Wincker P."/>
            <person name="Scholz U."/>
            <person name="Neuveglise N."/>
        </authorList>
    </citation>
    <scope>NUCLEOTIDE SEQUENCE</scope>
    <source>
        <strain evidence="3">LS3</strain>
    </source>
</reference>
<dbReference type="SMART" id="SM00116">
    <property type="entry name" value="CBS"/>
    <property type="match status" value="2"/>
</dbReference>
<dbReference type="InterPro" id="IPR046342">
    <property type="entry name" value="CBS_dom_sf"/>
</dbReference>
<gene>
    <name evidence="3" type="ORF">GNLVRS02_ARAD1B13816g</name>
</gene>
<dbReference type="SUPFAM" id="SSF54631">
    <property type="entry name" value="CBS-domain pair"/>
    <property type="match status" value="1"/>
</dbReference>
<dbReference type="PANTHER" id="PTHR42115:SF1">
    <property type="entry name" value="BETA-SYNTHASE (BETA-THIONASE), PUTATIVE (AFU_ORTHOLOGUE AFUA_3G08420)-RELATED"/>
    <property type="match status" value="1"/>
</dbReference>
<sequence length="139" mass="15911">MPDYRGATVEDLDLLPALSIYPDTNLSEALDLSYERSYSYLPVVSRNKRLLGYLTAEQLQNSTARPSDKVKEHYVRFRKGAGSREYRKITPNTPLEDLEAFFKSGEEFAVITDDERRFVLGVATKEDLDKFVQARPQIS</sequence>
<dbReference type="AlphaFoldDB" id="A0A060T5R3"/>
<dbReference type="Pfam" id="PF00571">
    <property type="entry name" value="CBS"/>
    <property type="match status" value="2"/>
</dbReference>
<proteinExistence type="predicted"/>
<reference evidence="3" key="1">
    <citation type="submission" date="2014-02" db="EMBL/GenBank/DDBJ databases">
        <authorList>
            <person name="Genoscope - CEA"/>
        </authorList>
    </citation>
    <scope>NUCLEOTIDE SEQUENCE</scope>
    <source>
        <strain evidence="3">LS3</strain>
    </source>
</reference>
<dbReference type="PANTHER" id="PTHR42115">
    <property type="entry name" value="BETA-SYNTHASE (BETA-THIONASE), PUTATIVE (AFU_ORTHOLOGUE AFUA_3G08420)-RELATED"/>
    <property type="match status" value="1"/>
</dbReference>
<evidence type="ECO:0000256" key="1">
    <source>
        <dbReference type="PROSITE-ProRule" id="PRU00703"/>
    </source>
</evidence>
<dbReference type="InterPro" id="IPR000644">
    <property type="entry name" value="CBS_dom"/>
</dbReference>
<dbReference type="PROSITE" id="PS51371">
    <property type="entry name" value="CBS"/>
    <property type="match status" value="1"/>
</dbReference>
<keyword evidence="1" id="KW-0129">CBS domain</keyword>
<dbReference type="Gene3D" id="3.10.580.10">
    <property type="entry name" value="CBS-domain"/>
    <property type="match status" value="1"/>
</dbReference>
<accession>A0A060T5R3</accession>
<organism evidence="3">
    <name type="scientific">Blastobotrys adeninivorans</name>
    <name type="common">Yeast</name>
    <name type="synonym">Arxula adeninivorans</name>
    <dbReference type="NCBI Taxonomy" id="409370"/>
    <lineage>
        <taxon>Eukaryota</taxon>
        <taxon>Fungi</taxon>
        <taxon>Dikarya</taxon>
        <taxon>Ascomycota</taxon>
        <taxon>Saccharomycotina</taxon>
        <taxon>Dipodascomycetes</taxon>
        <taxon>Dipodascales</taxon>
        <taxon>Trichomonascaceae</taxon>
        <taxon>Blastobotrys</taxon>
    </lineage>
</organism>